<name>A0A2S2E0Q9_9ALTE</name>
<dbReference type="KEGG" id="salh:HMF8227_00707"/>
<evidence type="ECO:0000313" key="21">
    <source>
        <dbReference type="Proteomes" id="UP000245728"/>
    </source>
</evidence>
<feature type="compositionally biased region" description="Low complexity" evidence="15">
    <location>
        <begin position="61"/>
        <end position="74"/>
    </location>
</feature>
<evidence type="ECO:0000256" key="2">
    <source>
        <dbReference type="ARBA" id="ARBA00009450"/>
    </source>
</evidence>
<keyword evidence="9" id="KW-0406">Ion transport</keyword>
<keyword evidence="11" id="KW-0472">Membrane</keyword>
<keyword evidence="4" id="KW-1134">Transmembrane beta strand</keyword>
<dbReference type="Pfam" id="PF22461">
    <property type="entry name" value="SLBB_2"/>
    <property type="match status" value="1"/>
</dbReference>
<dbReference type="GO" id="GO:0006811">
    <property type="term" value="P:monoatomic ion transport"/>
    <property type="evidence" value="ECO:0007669"/>
    <property type="project" value="UniProtKB-KW"/>
</dbReference>
<dbReference type="RefSeq" id="WP_109338868.1">
    <property type="nucleotide sequence ID" value="NZ_CP029347.1"/>
</dbReference>
<feature type="compositionally biased region" description="Acidic residues" evidence="15">
    <location>
        <begin position="91"/>
        <end position="103"/>
    </location>
</feature>
<proteinExistence type="inferred from homology"/>
<evidence type="ECO:0000256" key="4">
    <source>
        <dbReference type="ARBA" id="ARBA00022452"/>
    </source>
</evidence>
<dbReference type="Gene3D" id="3.10.560.10">
    <property type="entry name" value="Outer membrane lipoprotein wza domain like"/>
    <property type="match status" value="6"/>
</dbReference>
<evidence type="ECO:0000313" key="20">
    <source>
        <dbReference type="EMBL" id="AWL11203.1"/>
    </source>
</evidence>
<feature type="chain" id="PRO_5015696839" evidence="16">
    <location>
        <begin position="24"/>
        <end position="911"/>
    </location>
</feature>
<feature type="domain" description="Polysaccharide export protein N-terminal" evidence="17">
    <location>
        <begin position="131"/>
        <end position="205"/>
    </location>
</feature>
<reference evidence="20 21" key="1">
    <citation type="submission" date="2018-05" db="EMBL/GenBank/DDBJ databases">
        <title>Salinimonas sp. HMF8227 Genome sequencing and assembly.</title>
        <authorList>
            <person name="Kang H."/>
            <person name="Kang J."/>
            <person name="Cha I."/>
            <person name="Kim H."/>
            <person name="Joh K."/>
        </authorList>
    </citation>
    <scope>NUCLEOTIDE SEQUENCE [LARGE SCALE GENOMIC DNA]</scope>
    <source>
        <strain evidence="20 21">HMF8227</strain>
    </source>
</reference>
<evidence type="ECO:0000259" key="17">
    <source>
        <dbReference type="Pfam" id="PF02563"/>
    </source>
</evidence>
<evidence type="ECO:0000256" key="1">
    <source>
        <dbReference type="ARBA" id="ARBA00004571"/>
    </source>
</evidence>
<comment type="similarity">
    <text evidence="2">Belongs to the BexD/CtrA/VexA family.</text>
</comment>
<organism evidence="20 21">
    <name type="scientific">Saliniradius amylolyticus</name>
    <dbReference type="NCBI Taxonomy" id="2183582"/>
    <lineage>
        <taxon>Bacteria</taxon>
        <taxon>Pseudomonadati</taxon>
        <taxon>Pseudomonadota</taxon>
        <taxon>Gammaproteobacteria</taxon>
        <taxon>Alteromonadales</taxon>
        <taxon>Alteromonadaceae</taxon>
        <taxon>Saliniradius</taxon>
    </lineage>
</organism>
<keyword evidence="12" id="KW-0564">Palmitate</keyword>
<dbReference type="PANTHER" id="PTHR33619">
    <property type="entry name" value="POLYSACCHARIDE EXPORT PROTEIN GFCE-RELATED"/>
    <property type="match status" value="1"/>
</dbReference>
<dbReference type="InterPro" id="IPR054765">
    <property type="entry name" value="SLBB_dom"/>
</dbReference>
<keyword evidence="13" id="KW-0998">Cell outer membrane</keyword>
<evidence type="ECO:0000256" key="3">
    <source>
        <dbReference type="ARBA" id="ARBA00022448"/>
    </source>
</evidence>
<feature type="domain" description="SLBB" evidence="19">
    <location>
        <begin position="212"/>
        <end position="289"/>
    </location>
</feature>
<evidence type="ECO:0000256" key="8">
    <source>
        <dbReference type="ARBA" id="ARBA00023047"/>
    </source>
</evidence>
<keyword evidence="3" id="KW-0813">Transport</keyword>
<dbReference type="Proteomes" id="UP000245728">
    <property type="component" value="Chromosome"/>
</dbReference>
<dbReference type="AlphaFoldDB" id="A0A2S2E0Q9"/>
<evidence type="ECO:0000256" key="11">
    <source>
        <dbReference type="ARBA" id="ARBA00023136"/>
    </source>
</evidence>
<feature type="domain" description="Soluble ligand binding" evidence="18">
    <location>
        <begin position="574"/>
        <end position="618"/>
    </location>
</feature>
<evidence type="ECO:0000256" key="13">
    <source>
        <dbReference type="ARBA" id="ARBA00023237"/>
    </source>
</evidence>
<evidence type="ECO:0000256" key="7">
    <source>
        <dbReference type="ARBA" id="ARBA00022729"/>
    </source>
</evidence>
<evidence type="ECO:0000256" key="6">
    <source>
        <dbReference type="ARBA" id="ARBA00022692"/>
    </source>
</evidence>
<evidence type="ECO:0000256" key="5">
    <source>
        <dbReference type="ARBA" id="ARBA00022597"/>
    </source>
</evidence>
<accession>A0A2S2E0Q9</accession>
<dbReference type="Pfam" id="PF10531">
    <property type="entry name" value="SLBB"/>
    <property type="match status" value="3"/>
</dbReference>
<gene>
    <name evidence="20" type="ORF">HMF8227_00707</name>
</gene>
<keyword evidence="7 16" id="KW-0732">Signal</keyword>
<dbReference type="PANTHER" id="PTHR33619:SF3">
    <property type="entry name" value="POLYSACCHARIDE EXPORT PROTEIN GFCE-RELATED"/>
    <property type="match status" value="1"/>
</dbReference>
<keyword evidence="14" id="KW-0449">Lipoprotein</keyword>
<keyword evidence="5" id="KW-0762">Sugar transport</keyword>
<evidence type="ECO:0000256" key="12">
    <source>
        <dbReference type="ARBA" id="ARBA00023139"/>
    </source>
</evidence>
<evidence type="ECO:0000259" key="18">
    <source>
        <dbReference type="Pfam" id="PF10531"/>
    </source>
</evidence>
<evidence type="ECO:0000256" key="9">
    <source>
        <dbReference type="ARBA" id="ARBA00023065"/>
    </source>
</evidence>
<evidence type="ECO:0000256" key="14">
    <source>
        <dbReference type="ARBA" id="ARBA00023288"/>
    </source>
</evidence>
<keyword evidence="6" id="KW-0812">Transmembrane</keyword>
<feature type="signal peptide" evidence="16">
    <location>
        <begin position="1"/>
        <end position="23"/>
    </location>
</feature>
<keyword evidence="21" id="KW-1185">Reference proteome</keyword>
<dbReference type="GO" id="GO:0015159">
    <property type="term" value="F:polysaccharide transmembrane transporter activity"/>
    <property type="evidence" value="ECO:0007669"/>
    <property type="project" value="InterPro"/>
</dbReference>
<dbReference type="InterPro" id="IPR019554">
    <property type="entry name" value="Soluble_ligand-bd"/>
</dbReference>
<dbReference type="InterPro" id="IPR003715">
    <property type="entry name" value="Poly_export_N"/>
</dbReference>
<keyword evidence="8" id="KW-0625">Polysaccharide transport</keyword>
<evidence type="ECO:0000256" key="16">
    <source>
        <dbReference type="SAM" id="SignalP"/>
    </source>
</evidence>
<dbReference type="Gene3D" id="3.30.1950.10">
    <property type="entry name" value="wza like domain"/>
    <property type="match status" value="1"/>
</dbReference>
<dbReference type="GO" id="GO:0046930">
    <property type="term" value="C:pore complex"/>
    <property type="evidence" value="ECO:0007669"/>
    <property type="project" value="UniProtKB-KW"/>
</dbReference>
<comment type="subcellular location">
    <subcellularLocation>
        <location evidence="1">Cell outer membrane</location>
        <topology evidence="1">Multi-pass membrane protein</topology>
    </subcellularLocation>
</comment>
<evidence type="ECO:0000259" key="19">
    <source>
        <dbReference type="Pfam" id="PF22461"/>
    </source>
</evidence>
<evidence type="ECO:0000256" key="15">
    <source>
        <dbReference type="SAM" id="MobiDB-lite"/>
    </source>
</evidence>
<feature type="domain" description="Soluble ligand binding" evidence="18">
    <location>
        <begin position="296"/>
        <end position="340"/>
    </location>
</feature>
<dbReference type="GO" id="GO:0009279">
    <property type="term" value="C:cell outer membrane"/>
    <property type="evidence" value="ECO:0007669"/>
    <property type="project" value="UniProtKB-SubCell"/>
</dbReference>
<feature type="region of interest" description="Disordered" evidence="15">
    <location>
        <begin position="54"/>
        <end position="104"/>
    </location>
</feature>
<dbReference type="EMBL" id="CP029347">
    <property type="protein sequence ID" value="AWL11203.1"/>
    <property type="molecule type" value="Genomic_DNA"/>
</dbReference>
<sequence length="911" mass="100378">MSLLRTVTTLLIPLLLISGAANAQTLSQEQMQRFKNMSAQERQRMASQLGIDMSSLGNMNQQGSEAGQGQQQQGMYPRGTQFDQFGNPIESQEDEQEKELEEQEKDKELKLYGAQLFSGEPSTFTPMINAPVPAHYIVGPGDTVNLQLYGKENQEYQLPVNRDGTVKIPQIGPLSVAGMSFSEVKQFLANQIKKQIIGVDVAVTMGELRTIQVFVMGEAYKPGAYNVSSLSTITHALFVSGGVSDIASLRNIQLKRAGKLVNTLDLYDLLNAGDSSDDVLLQSGDVVFIPAVENTVTVDGEVRRPAIYELKNEQDLSEVIALAGGIKPNGYAKAISVKRYKEGVQVQLTGNLSDNNIDVRSGDEIRVPRVSPHVANAVTLIGAVARPGKYQWHSGLRVSSILGDIRSDLLESADLSYVLILREKNANGDLNALQVDLTEITAGQSGSDPLLKQNDRILVFSRNESEAMGDVNLEDLAYTREELDENEKEKWEKRIEEKLFWQQLGLNEDAEDDRYSDEELEALANQTLIELTEAEKESILEFKDATYFSRKRMLAPVIAKLREQARLGEPLQLVEIVGEVKVPGVYPLPVNGSIVDLVKAAGGLTESSYETNSEITRTVLNQDGQADVKHINFNLGKVLAGNQKDIELVSRDRINIFTIPDWQENLTVEVRGEVKFPGEYTIRRGETMTDLLTRVGGLTNYADPKAAIFTREDLKEQEKENLIKLTEELRKQIASESLRKQAGAGEMVSYDEAKKLLRDLTRVEAVGRLVIDLPGIIQGSDEKDVILEDGDTLYVPGESQSVSVIGEVYVPTSHLYSQNVSYEDYINKSGGYKELAAQERTYIIRADGSVVVPGRDGGFWFSGGAGDSQIQPGDTIVVPFDSSHMDNLTLWSSATQIVYQIAVSIAAIGSI</sequence>
<evidence type="ECO:0000256" key="10">
    <source>
        <dbReference type="ARBA" id="ARBA00023114"/>
    </source>
</evidence>
<dbReference type="InterPro" id="IPR049712">
    <property type="entry name" value="Poly_export"/>
</dbReference>
<protein>
    <submittedName>
        <fullName evidence="20">Polysialic acid transport protein KpsD</fullName>
    </submittedName>
</protein>
<dbReference type="Pfam" id="PF02563">
    <property type="entry name" value="Poly_export"/>
    <property type="match status" value="1"/>
</dbReference>
<keyword evidence="10" id="KW-0626">Porin</keyword>
<dbReference type="GO" id="GO:0015288">
    <property type="term" value="F:porin activity"/>
    <property type="evidence" value="ECO:0007669"/>
    <property type="project" value="UniProtKB-KW"/>
</dbReference>
<dbReference type="OrthoDB" id="9808948at2"/>
<feature type="domain" description="Soluble ligand binding" evidence="18">
    <location>
        <begin position="668"/>
        <end position="708"/>
    </location>
</feature>